<evidence type="ECO:0000256" key="6">
    <source>
        <dbReference type="ARBA" id="ARBA00023242"/>
    </source>
</evidence>
<dbReference type="Pfam" id="PF00096">
    <property type="entry name" value="zf-C2H2"/>
    <property type="match status" value="1"/>
</dbReference>
<keyword evidence="5" id="KW-0862">Zinc</keyword>
<evidence type="ECO:0000256" key="2">
    <source>
        <dbReference type="ARBA" id="ARBA00022723"/>
    </source>
</evidence>
<dbReference type="WBParaSite" id="L893_g796.t1">
    <property type="protein sequence ID" value="L893_g796.t1"/>
    <property type="gene ID" value="L893_g796"/>
</dbReference>
<feature type="domain" description="C2H2-type" evidence="9">
    <location>
        <begin position="280"/>
        <end position="304"/>
    </location>
</feature>
<evidence type="ECO:0000256" key="3">
    <source>
        <dbReference type="ARBA" id="ARBA00022737"/>
    </source>
</evidence>
<evidence type="ECO:0000256" key="8">
    <source>
        <dbReference type="SAM" id="MobiDB-lite"/>
    </source>
</evidence>
<accession>A0A1I8AQA1</accession>
<protein>
    <submittedName>
        <fullName evidence="11">C2H2-type domain-containing protein</fullName>
    </submittedName>
</protein>
<dbReference type="SMART" id="SM00355">
    <property type="entry name" value="ZnF_C2H2"/>
    <property type="match status" value="6"/>
</dbReference>
<feature type="compositionally biased region" description="Basic and acidic residues" evidence="8">
    <location>
        <begin position="608"/>
        <end position="622"/>
    </location>
</feature>
<dbReference type="AlphaFoldDB" id="A0A1I8AQA1"/>
<keyword evidence="2" id="KW-0479">Metal-binding</keyword>
<feature type="region of interest" description="Disordered" evidence="8">
    <location>
        <begin position="601"/>
        <end position="658"/>
    </location>
</feature>
<comment type="subcellular location">
    <subcellularLocation>
        <location evidence="1">Nucleus</location>
    </subcellularLocation>
</comment>
<dbReference type="InterPro" id="IPR050888">
    <property type="entry name" value="ZnF_C2H2-type_TF"/>
</dbReference>
<evidence type="ECO:0000256" key="5">
    <source>
        <dbReference type="ARBA" id="ARBA00022833"/>
    </source>
</evidence>
<organism evidence="10 11">
    <name type="scientific">Steinernema glaseri</name>
    <dbReference type="NCBI Taxonomy" id="37863"/>
    <lineage>
        <taxon>Eukaryota</taxon>
        <taxon>Metazoa</taxon>
        <taxon>Ecdysozoa</taxon>
        <taxon>Nematoda</taxon>
        <taxon>Chromadorea</taxon>
        <taxon>Rhabditida</taxon>
        <taxon>Tylenchina</taxon>
        <taxon>Panagrolaimomorpha</taxon>
        <taxon>Strongyloidoidea</taxon>
        <taxon>Steinernematidae</taxon>
        <taxon>Steinernema</taxon>
    </lineage>
</organism>
<sequence length="763" mass="86554">MNEVKEGYEIVEEHETVAKVVEDENGNMYLEVSEDDIDIDFREADDVEVQRAPDGAVTFILSHIVEEEVEPAQEPRECVSNKDDMDARTPGHQVPSHNYHPAIKDALDALHGHGGINGRRNRVYGSCLCPKCGQSFVNTARLERHLAVHQPFGSYLCPLCGKTYKYEYNLFFHWRQNCRDLGELLSIAERKSMDVNVLRDMVENVAQKKIEIGPIDIVHREAVEKKNEAQTVYSAEIAGKRGAACMMCGVYVLAAQMPRHAGAHIGRQVSLDECSPCGGYFCDLCGLLFREKENLYKHWRTSCHKIRMYVPSVNETDEVHLPDSDLLEVVNDLLKQSTMTAYMNQGSQSEHQQEPILDVYKRRLLEQIADGHPIPNSSGESTGSEAPETLVFADDFMDNEVPEAEQNRVKKALWEGQRPFPNVSLSAVMDEPVHCSDCMRTFTDAGSLERHFNCMHSEAGSHRCILCGNGFKYDYNLLYHYRRSCPYTKYLISLEEREQMEAVDLRKAVRAIAARGLPVKPALMEFSQEKEDEKTVASTVREEMMKKPISAELPPPHLREPVPGRNGKQCDVCGVFFYGKRILQRHVKMAHATEYSDWLNRQASESGEPPKGEEDVSKSDVSKRKRPAGESPPMLTAEEESSPPRKKEASPIDMPPVLTAEEPTYQPEEGALFEQIPPASAELIRTYEILDEYGNAVAQSENYEELRQFMQTSHLDPERYKIMLVEFQRVEGGYAQQEEPVANGYMNMVDGYQQETLNYDYSV</sequence>
<dbReference type="Proteomes" id="UP000095287">
    <property type="component" value="Unplaced"/>
</dbReference>
<keyword evidence="3" id="KW-0677">Repeat</keyword>
<dbReference type="InterPro" id="IPR036236">
    <property type="entry name" value="Znf_C2H2_sf"/>
</dbReference>
<feature type="domain" description="C2H2-type" evidence="9">
    <location>
        <begin position="433"/>
        <end position="461"/>
    </location>
</feature>
<reference evidence="11" key="1">
    <citation type="submission" date="2016-11" db="UniProtKB">
        <authorList>
            <consortium name="WormBaseParasite"/>
        </authorList>
    </citation>
    <scope>IDENTIFICATION</scope>
</reference>
<keyword evidence="6" id="KW-0539">Nucleus</keyword>
<evidence type="ECO:0000256" key="4">
    <source>
        <dbReference type="ARBA" id="ARBA00022771"/>
    </source>
</evidence>
<keyword evidence="4 7" id="KW-0863">Zinc-finger</keyword>
<dbReference type="Gene3D" id="3.30.160.60">
    <property type="entry name" value="Classic Zinc Finger"/>
    <property type="match status" value="2"/>
</dbReference>
<dbReference type="PANTHER" id="PTHR24406">
    <property type="entry name" value="TRANSCRIPTIONAL REPRESSOR CTCFL-RELATED"/>
    <property type="match status" value="1"/>
</dbReference>
<keyword evidence="10" id="KW-1185">Reference proteome</keyword>
<evidence type="ECO:0000313" key="11">
    <source>
        <dbReference type="WBParaSite" id="L893_g796.t1"/>
    </source>
</evidence>
<name>A0A1I8AQA1_9BILA</name>
<evidence type="ECO:0000256" key="1">
    <source>
        <dbReference type="ARBA" id="ARBA00004123"/>
    </source>
</evidence>
<dbReference type="GO" id="GO:0008270">
    <property type="term" value="F:zinc ion binding"/>
    <property type="evidence" value="ECO:0007669"/>
    <property type="project" value="UniProtKB-KW"/>
</dbReference>
<dbReference type="PROSITE" id="PS50157">
    <property type="entry name" value="ZINC_FINGER_C2H2_2"/>
    <property type="match status" value="4"/>
</dbReference>
<feature type="domain" description="C2H2-type" evidence="9">
    <location>
        <begin position="127"/>
        <end position="149"/>
    </location>
</feature>
<dbReference type="SUPFAM" id="SSF57667">
    <property type="entry name" value="beta-beta-alpha zinc fingers"/>
    <property type="match status" value="2"/>
</dbReference>
<evidence type="ECO:0000313" key="10">
    <source>
        <dbReference type="Proteomes" id="UP000095287"/>
    </source>
</evidence>
<evidence type="ECO:0000256" key="7">
    <source>
        <dbReference type="PROSITE-ProRule" id="PRU00042"/>
    </source>
</evidence>
<dbReference type="InterPro" id="IPR013087">
    <property type="entry name" value="Znf_C2H2_type"/>
</dbReference>
<feature type="domain" description="C2H2-type" evidence="9">
    <location>
        <begin position="568"/>
        <end position="596"/>
    </location>
</feature>
<dbReference type="GO" id="GO:0005634">
    <property type="term" value="C:nucleus"/>
    <property type="evidence" value="ECO:0007669"/>
    <property type="project" value="UniProtKB-SubCell"/>
</dbReference>
<dbReference type="PROSITE" id="PS00028">
    <property type="entry name" value="ZINC_FINGER_C2H2_1"/>
    <property type="match status" value="4"/>
</dbReference>
<evidence type="ECO:0000259" key="9">
    <source>
        <dbReference type="PROSITE" id="PS50157"/>
    </source>
</evidence>
<proteinExistence type="predicted"/>